<evidence type="ECO:0000256" key="2">
    <source>
        <dbReference type="SAM" id="MobiDB-lite"/>
    </source>
</evidence>
<keyword evidence="4" id="KW-1185">Reference proteome</keyword>
<gene>
    <name evidence="3" type="ORF">CSOL1703_00018229</name>
</gene>
<feature type="compositionally biased region" description="Polar residues" evidence="2">
    <location>
        <begin position="140"/>
        <end position="149"/>
    </location>
</feature>
<evidence type="ECO:0000256" key="1">
    <source>
        <dbReference type="SAM" id="Coils"/>
    </source>
</evidence>
<reference evidence="4" key="1">
    <citation type="submission" date="2019-06" db="EMBL/GenBank/DDBJ databases">
        <authorList>
            <person name="Broberg M."/>
        </authorList>
    </citation>
    <scope>NUCLEOTIDE SEQUENCE [LARGE SCALE GENOMIC DNA]</scope>
</reference>
<dbReference type="AlphaFoldDB" id="A0A9P0EMT7"/>
<name>A0A9P0EMT7_9HYPO</name>
<dbReference type="OrthoDB" id="303107at2759"/>
<keyword evidence="1" id="KW-0175">Coiled coil</keyword>
<protein>
    <submittedName>
        <fullName evidence="3">Uncharacterized protein</fullName>
    </submittedName>
</protein>
<accession>A0A9P0EMT7</accession>
<reference evidence="3 4" key="2">
    <citation type="submission" date="2021-10" db="EMBL/GenBank/DDBJ databases">
        <authorList>
            <person name="Piombo E."/>
        </authorList>
    </citation>
    <scope>NUCLEOTIDE SEQUENCE [LARGE SCALE GENOMIC DNA]</scope>
</reference>
<organism evidence="3 4">
    <name type="scientific">Clonostachys solani</name>
    <dbReference type="NCBI Taxonomy" id="160281"/>
    <lineage>
        <taxon>Eukaryota</taxon>
        <taxon>Fungi</taxon>
        <taxon>Dikarya</taxon>
        <taxon>Ascomycota</taxon>
        <taxon>Pezizomycotina</taxon>
        <taxon>Sordariomycetes</taxon>
        <taxon>Hypocreomycetidae</taxon>
        <taxon>Hypocreales</taxon>
        <taxon>Bionectriaceae</taxon>
        <taxon>Clonostachys</taxon>
    </lineage>
</organism>
<dbReference type="Proteomes" id="UP000775872">
    <property type="component" value="Unassembled WGS sequence"/>
</dbReference>
<feature type="coiled-coil region" evidence="1">
    <location>
        <begin position="267"/>
        <end position="294"/>
    </location>
</feature>
<comment type="caution">
    <text evidence="3">The sequence shown here is derived from an EMBL/GenBank/DDBJ whole genome shotgun (WGS) entry which is preliminary data.</text>
</comment>
<evidence type="ECO:0000313" key="4">
    <source>
        <dbReference type="Proteomes" id="UP000775872"/>
    </source>
</evidence>
<sequence>MARVRSEPSNRSKKRKGNLKVWSDGDRLQLLAYLDWCARSEVDFRTTAIDHLRKVTGKDFSKRQISDKLKREWSKEKKCPDFEDVYALGRAAFSPLNHEEEDALQRTIARIKPPNSQMRLRSASSELTMTIRSRSLAISAPTTPSSSNRRSARLTRSHTSLEPASATEMAIDGSDSMQAEPPIHFWSVKDAGLEVPMSAGIIQDDDDSDLSSVHSSACPVIEFDSELREVNQVCEEVSSIPASGLALDSRADSEILHAELLHYKGSVFSLRNRLSEVERELEELQKSMQAMSGTEFVLKRQIHNLRAQLESTHLLSCQVDAYNTECLGLSSSDTSKEYDNLLSKISENCSFIRQPDADMNSDMDADEVIPEPSGDFCRAAESWSIKASSWRLDQLLWYCRENEIPGDRLFPALVAAGISELVLEQVFPDIMALDSPLLNEYRKHILTKGTKDHFPPSRSRSNINLDGLSALRQLDLIALKTLTSYEHFTSDMIASEAKKLSETILSTLRCFLPVESHFVSEEQPESENDRLSVAALANTLSRVLLFKVQLVLSGKRLKFLFFKPGEPFDETMMKRDDWHFQVSTNDHQGSKRHGGTSTSYGHVKLCLLPALYASPGEEHGQRFEDFELEWPTSYHKCITQAFPHELPSLILVEKGVVLL</sequence>
<proteinExistence type="predicted"/>
<dbReference type="EMBL" id="CABFOC020000069">
    <property type="protein sequence ID" value="CAH0056991.1"/>
    <property type="molecule type" value="Genomic_DNA"/>
</dbReference>
<feature type="region of interest" description="Disordered" evidence="2">
    <location>
        <begin position="133"/>
        <end position="166"/>
    </location>
</feature>
<evidence type="ECO:0000313" key="3">
    <source>
        <dbReference type="EMBL" id="CAH0056991.1"/>
    </source>
</evidence>